<sequence>MSAGTGAAPADLIAENAPTRAYLAATTGGAHPPLDPELPGYRRFRSWFTRPLLSRPAILDADEARRLDHDLPLLLRTLQALPDRLFGGDQESFARALGWTQPSARVALRKLSGPPVPLGRADLVRGPEGFRLVEFNTSSSLGSMEFGELCRAVLGDPGFTGFAAAHALDFHDPMPLMAATLLETAGWRAARRPTIALVDWVTSPVTVNASLFIDLLSELGFPIVVCTVKDLEFGAGGLVARGERIDVVYRTFLFKTVAEDPAADELLEPLAQAVAHGAARVFSPLNADLFGSKLCLAMLSDADAADPLTPDEREVVDRVLPWTRSMRGADATPAPGGGSLAEYARAHRGELVLKPSIGHAGRGVVAGWLTEQDAWDALVRAACAGDHVVQRRADSVAERFHAPGAAGPATATCYLHWGLFVTAAGLSGGFVKGLLDREQDIRFLGDGSHVGCVFHSAVRPTRQQ</sequence>
<keyword evidence="3" id="KW-1185">Reference proteome</keyword>
<dbReference type="Proteomes" id="UP000268652">
    <property type="component" value="Unassembled WGS sequence"/>
</dbReference>
<dbReference type="EMBL" id="RBDY01000033">
    <property type="protein sequence ID" value="RKN15496.1"/>
    <property type="molecule type" value="Genomic_DNA"/>
</dbReference>
<organism evidence="1 4">
    <name type="scientific">Streptomyces radicis</name>
    <dbReference type="NCBI Taxonomy" id="1750517"/>
    <lineage>
        <taxon>Bacteria</taxon>
        <taxon>Bacillati</taxon>
        <taxon>Actinomycetota</taxon>
        <taxon>Actinomycetes</taxon>
        <taxon>Kitasatosporales</taxon>
        <taxon>Streptomycetaceae</taxon>
        <taxon>Streptomyces</taxon>
    </lineage>
</organism>
<gene>
    <name evidence="2" type="ORF">D7318_27605</name>
    <name evidence="1" type="ORF">D7319_28200</name>
</gene>
<evidence type="ECO:0000313" key="1">
    <source>
        <dbReference type="EMBL" id="RKN04518.1"/>
    </source>
</evidence>
<comment type="caution">
    <text evidence="1">The sequence shown here is derived from an EMBL/GenBank/DDBJ whole genome shotgun (WGS) entry which is preliminary data.</text>
</comment>
<dbReference type="OrthoDB" id="8041036at2"/>
<dbReference type="EMBL" id="RBDX01000035">
    <property type="protein sequence ID" value="RKN04518.1"/>
    <property type="molecule type" value="Genomic_DNA"/>
</dbReference>
<reference evidence="3 4" key="1">
    <citation type="submission" date="2018-09" db="EMBL/GenBank/DDBJ databases">
        <title>Streptomyces sp. nov. DS1-2, an endophytic actinomycete isolated from roots of Dendrobium scabrilingue.</title>
        <authorList>
            <person name="Kuncharoen N."/>
            <person name="Kudo T."/>
            <person name="Ohkuma M."/>
            <person name="Yuki M."/>
            <person name="Tanasupawat S."/>
        </authorList>
    </citation>
    <scope>NUCLEOTIDE SEQUENCE [LARGE SCALE GENOMIC DNA]</scope>
    <source>
        <strain evidence="1 4">AZ1-7</strain>
        <strain evidence="2 3">DS1-2</strain>
    </source>
</reference>
<evidence type="ECO:0000313" key="3">
    <source>
        <dbReference type="Proteomes" id="UP000268652"/>
    </source>
</evidence>
<dbReference type="AlphaFoldDB" id="A0A3A9VUD8"/>
<accession>A0A3A9VUD8</accession>
<proteinExistence type="predicted"/>
<dbReference type="SUPFAM" id="SSF56059">
    <property type="entry name" value="Glutathione synthetase ATP-binding domain-like"/>
    <property type="match status" value="1"/>
</dbReference>
<evidence type="ECO:0008006" key="5">
    <source>
        <dbReference type="Google" id="ProtNLM"/>
    </source>
</evidence>
<evidence type="ECO:0000313" key="4">
    <source>
        <dbReference type="Proteomes" id="UP000275024"/>
    </source>
</evidence>
<dbReference type="Proteomes" id="UP000275024">
    <property type="component" value="Unassembled WGS sequence"/>
</dbReference>
<evidence type="ECO:0000313" key="2">
    <source>
        <dbReference type="EMBL" id="RKN15496.1"/>
    </source>
</evidence>
<name>A0A3A9VUD8_9ACTN</name>
<protein>
    <recommendedName>
        <fullName evidence="5">Circularly permuted type 2 ATP-grasp protein</fullName>
    </recommendedName>
</protein>
<dbReference type="RefSeq" id="WP_120699950.1">
    <property type="nucleotide sequence ID" value="NZ_RBDX01000035.1"/>
</dbReference>